<keyword evidence="3" id="KW-1185">Reference proteome</keyword>
<organism evidence="2 3">
    <name type="scientific">Mucilaginibacter yixingensis</name>
    <dbReference type="NCBI Taxonomy" id="1295612"/>
    <lineage>
        <taxon>Bacteria</taxon>
        <taxon>Pseudomonadati</taxon>
        <taxon>Bacteroidota</taxon>
        <taxon>Sphingobacteriia</taxon>
        <taxon>Sphingobacteriales</taxon>
        <taxon>Sphingobacteriaceae</taxon>
        <taxon>Mucilaginibacter</taxon>
    </lineage>
</organism>
<dbReference type="EMBL" id="QAOQ01000002">
    <property type="protein sequence ID" value="PTR00102.1"/>
    <property type="molecule type" value="Genomic_DNA"/>
</dbReference>
<protein>
    <submittedName>
        <fullName evidence="2">Uncharacterized protein</fullName>
    </submittedName>
</protein>
<keyword evidence="1" id="KW-1133">Transmembrane helix</keyword>
<evidence type="ECO:0000313" key="2">
    <source>
        <dbReference type="EMBL" id="PTR00102.1"/>
    </source>
</evidence>
<dbReference type="OrthoDB" id="797898at2"/>
<gene>
    <name evidence="2" type="ORF">C8P68_102934</name>
</gene>
<proteinExistence type="predicted"/>
<name>A0A2T5JE98_9SPHI</name>
<dbReference type="AlphaFoldDB" id="A0A2T5JE98"/>
<dbReference type="Proteomes" id="UP000244168">
    <property type="component" value="Unassembled WGS sequence"/>
</dbReference>
<comment type="caution">
    <text evidence="2">The sequence shown here is derived from an EMBL/GenBank/DDBJ whole genome shotgun (WGS) entry which is preliminary data.</text>
</comment>
<evidence type="ECO:0000256" key="1">
    <source>
        <dbReference type="SAM" id="Phobius"/>
    </source>
</evidence>
<feature type="transmembrane region" description="Helical" evidence="1">
    <location>
        <begin position="31"/>
        <end position="51"/>
    </location>
</feature>
<evidence type="ECO:0000313" key="3">
    <source>
        <dbReference type="Proteomes" id="UP000244168"/>
    </source>
</evidence>
<keyword evidence="1" id="KW-0472">Membrane</keyword>
<keyword evidence="1" id="KW-0812">Transmembrane</keyword>
<reference evidence="2 3" key="1">
    <citation type="submission" date="2018-04" db="EMBL/GenBank/DDBJ databases">
        <title>Genomic Encyclopedia of Archaeal and Bacterial Type Strains, Phase II (KMG-II): from individual species to whole genera.</title>
        <authorList>
            <person name="Goeker M."/>
        </authorList>
    </citation>
    <scope>NUCLEOTIDE SEQUENCE [LARGE SCALE GENOMIC DNA]</scope>
    <source>
        <strain evidence="2 3">DSM 26809</strain>
    </source>
</reference>
<dbReference type="RefSeq" id="WP_107827991.1">
    <property type="nucleotide sequence ID" value="NZ_CP160205.1"/>
</dbReference>
<accession>A0A2T5JE98</accession>
<sequence length="64" mass="7304">MKEKVISLLLASLALLLAAWAGLNYLARHTLPAEIRNLFSIMFLLWFAGILTRRDRDDDWAGQC</sequence>